<organism evidence="1 2">
    <name type="scientific">Vespula maculifrons</name>
    <name type="common">Eastern yellow jacket</name>
    <name type="synonym">Wasp</name>
    <dbReference type="NCBI Taxonomy" id="7453"/>
    <lineage>
        <taxon>Eukaryota</taxon>
        <taxon>Metazoa</taxon>
        <taxon>Ecdysozoa</taxon>
        <taxon>Arthropoda</taxon>
        <taxon>Hexapoda</taxon>
        <taxon>Insecta</taxon>
        <taxon>Pterygota</taxon>
        <taxon>Neoptera</taxon>
        <taxon>Endopterygota</taxon>
        <taxon>Hymenoptera</taxon>
        <taxon>Apocrita</taxon>
        <taxon>Aculeata</taxon>
        <taxon>Vespoidea</taxon>
        <taxon>Vespidae</taxon>
        <taxon>Vespinae</taxon>
        <taxon>Vespula</taxon>
    </lineage>
</organism>
<accession>A0ABD2CFG6</accession>
<name>A0ABD2CFG6_VESMC</name>
<dbReference type="Proteomes" id="UP001607303">
    <property type="component" value="Unassembled WGS sequence"/>
</dbReference>
<evidence type="ECO:0000313" key="2">
    <source>
        <dbReference type="Proteomes" id="UP001607303"/>
    </source>
</evidence>
<reference evidence="1 2" key="1">
    <citation type="journal article" date="2024" name="Ann. Entomol. Soc. Am.">
        <title>Genomic analyses of the southern and eastern yellowjacket wasps (Hymenoptera: Vespidae) reveal evolutionary signatures of social life.</title>
        <authorList>
            <person name="Catto M.A."/>
            <person name="Caine P.B."/>
            <person name="Orr S.E."/>
            <person name="Hunt B.G."/>
            <person name="Goodisman M.A.D."/>
        </authorList>
    </citation>
    <scope>NUCLEOTIDE SEQUENCE [LARGE SCALE GENOMIC DNA]</scope>
    <source>
        <strain evidence="1">232</strain>
        <tissue evidence="1">Head and thorax</tissue>
    </source>
</reference>
<evidence type="ECO:0000313" key="1">
    <source>
        <dbReference type="EMBL" id="KAL2743814.1"/>
    </source>
</evidence>
<dbReference type="AlphaFoldDB" id="A0ABD2CFG6"/>
<feature type="non-terminal residue" evidence="1">
    <location>
        <position position="1"/>
    </location>
</feature>
<comment type="caution">
    <text evidence="1">The sequence shown here is derived from an EMBL/GenBank/DDBJ whole genome shotgun (WGS) entry which is preliminary data.</text>
</comment>
<dbReference type="EMBL" id="JAYRBN010000054">
    <property type="protein sequence ID" value="KAL2743814.1"/>
    <property type="molecule type" value="Genomic_DNA"/>
</dbReference>
<protein>
    <submittedName>
        <fullName evidence="1">PiggyBac transposable element-derived protein 4-like</fullName>
    </submittedName>
</protein>
<sequence>HKKLGPKIFSETMNRNKFAEIILRIIYFDKKNERIQRLQTDKFALVSEISETTIIVDEQLFPTKAKCKYTQYITNQTS</sequence>
<keyword evidence="2" id="KW-1185">Reference proteome</keyword>
<proteinExistence type="predicted"/>
<gene>
    <name evidence="1" type="ORF">V1477_008072</name>
</gene>